<dbReference type="InterPro" id="IPR011010">
    <property type="entry name" value="DNA_brk_join_enz"/>
</dbReference>
<reference evidence="5" key="1">
    <citation type="submission" date="2025-08" db="UniProtKB">
        <authorList>
            <consortium name="RefSeq"/>
        </authorList>
    </citation>
    <scope>IDENTIFICATION</scope>
    <source>
        <tissue evidence="5">Skeletal muscle</tissue>
    </source>
</reference>
<dbReference type="AlphaFoldDB" id="A0A6I9Y601"/>
<dbReference type="Gene3D" id="1.10.443.10">
    <property type="entry name" value="Intergrase catalytic core"/>
    <property type="match status" value="1"/>
</dbReference>
<gene>
    <name evidence="5" type="primary">LOC106542405</name>
</gene>
<dbReference type="GO" id="GO:0015074">
    <property type="term" value="P:DNA integration"/>
    <property type="evidence" value="ECO:0007669"/>
    <property type="project" value="InterPro"/>
</dbReference>
<evidence type="ECO:0000259" key="3">
    <source>
        <dbReference type="Pfam" id="PF01562"/>
    </source>
</evidence>
<accession>A0A6I9Y601</accession>
<dbReference type="Proteomes" id="UP000504617">
    <property type="component" value="Unplaced"/>
</dbReference>
<sequence>MPNINSPFHKALEIALPDFCPKSSRERERSWNRLDIRRALRIYLKRTVPFRRSEVLFVSFQPSIKGAKVSPATISRWITLAISKAYEAQGLQVPEGITVHSTKSAATSAAWAIQAPIEDICRAAAWSSPSPFIRHYRLDAYTSVEAAFRRRVLQGVLDSRWVQPSDSLPRTSSFDQFVKALQDYQVVGPERVDGDGRFLSYHLHLHASNVREKRDSRRRESKAYYKIRHKNKDLFFDLTLHRELLSNNYVLEKRYGNYHGAKITPSVATSCHLLGTVMDSDSRSGTAAISTCNGLVSD</sequence>
<proteinExistence type="predicted"/>
<evidence type="ECO:0000256" key="2">
    <source>
        <dbReference type="ARBA" id="ARBA00023172"/>
    </source>
</evidence>
<name>A0A6I9Y601_9SAUR</name>
<keyword evidence="2" id="KW-0233">DNA recombination</keyword>
<dbReference type="Pfam" id="PF01562">
    <property type="entry name" value="Pep_M12B_propep"/>
    <property type="match status" value="1"/>
</dbReference>
<dbReference type="PANTHER" id="PTHR33066:SF2">
    <property type="entry name" value="FILAGGRIN-2-LIKE"/>
    <property type="match status" value="1"/>
</dbReference>
<dbReference type="GO" id="GO:0006310">
    <property type="term" value="P:DNA recombination"/>
    <property type="evidence" value="ECO:0007669"/>
    <property type="project" value="UniProtKB-KW"/>
</dbReference>
<keyword evidence="4" id="KW-1185">Reference proteome</keyword>
<dbReference type="GO" id="GO:0003677">
    <property type="term" value="F:DNA binding"/>
    <property type="evidence" value="ECO:0007669"/>
    <property type="project" value="InterPro"/>
</dbReference>
<dbReference type="InterPro" id="IPR002870">
    <property type="entry name" value="Peptidase_M12B_N"/>
</dbReference>
<dbReference type="OrthoDB" id="9050082at2759"/>
<feature type="domain" description="Peptidase M12B propeptide" evidence="3">
    <location>
        <begin position="185"/>
        <end position="277"/>
    </location>
</feature>
<organism evidence="4 5">
    <name type="scientific">Thamnophis sirtalis</name>
    <dbReference type="NCBI Taxonomy" id="35019"/>
    <lineage>
        <taxon>Eukaryota</taxon>
        <taxon>Metazoa</taxon>
        <taxon>Chordata</taxon>
        <taxon>Craniata</taxon>
        <taxon>Vertebrata</taxon>
        <taxon>Euteleostomi</taxon>
        <taxon>Lepidosauria</taxon>
        <taxon>Squamata</taxon>
        <taxon>Bifurcata</taxon>
        <taxon>Unidentata</taxon>
        <taxon>Episquamata</taxon>
        <taxon>Toxicofera</taxon>
        <taxon>Serpentes</taxon>
        <taxon>Colubroidea</taxon>
        <taxon>Colubridae</taxon>
        <taxon>Natricinae</taxon>
        <taxon>Thamnophis</taxon>
    </lineage>
</organism>
<dbReference type="SUPFAM" id="SSF56349">
    <property type="entry name" value="DNA breaking-rejoining enzymes"/>
    <property type="match status" value="1"/>
</dbReference>
<evidence type="ECO:0000256" key="1">
    <source>
        <dbReference type="ARBA" id="ARBA00023157"/>
    </source>
</evidence>
<evidence type="ECO:0000313" key="5">
    <source>
        <dbReference type="RefSeq" id="XP_013913595.1"/>
    </source>
</evidence>
<keyword evidence="1" id="KW-1015">Disulfide bond</keyword>
<dbReference type="GeneID" id="106542405"/>
<protein>
    <submittedName>
        <fullName evidence="5">Uncharacterized protein LOC106542405</fullName>
    </submittedName>
</protein>
<dbReference type="InterPro" id="IPR013762">
    <property type="entry name" value="Integrase-like_cat_sf"/>
</dbReference>
<dbReference type="PANTHER" id="PTHR33066">
    <property type="entry name" value="INTEGRASE_SAM-LIKE_N DOMAIN-CONTAINING PROTEIN"/>
    <property type="match status" value="1"/>
</dbReference>
<dbReference type="RefSeq" id="XP_013913595.1">
    <property type="nucleotide sequence ID" value="XM_014058120.1"/>
</dbReference>
<dbReference type="KEGG" id="tsr:106542405"/>
<evidence type="ECO:0000313" key="4">
    <source>
        <dbReference type="Proteomes" id="UP000504617"/>
    </source>
</evidence>